<accession>A0A150GAG6</accession>
<sequence length="388" mass="41654">MLQAAAALELTTVLMPHHFLAMGSLANTLKGLAWMAAGSTRSVFHLSFARDNNIADVTAKGTSQYIFASLVGTAGGALMCAAVGQSGPAAAACFGALAAATLGSAYMAVQVIPLATLNATRLQLLVDAFLNSITPGAAAAASAGGGGGSGGEADPRVGISGGGGSGRRRMLDDEDDEYDEYADVDGYYVDGRGTAGAGTSPRQRRRRARCTEDRCYIGPSIHEYDMMYDDSLEPRILSPLELSPLDPPLPYFSRAAGRLSPPIHVGSRLEHMVEGNANLLVMLLTTYRYRHFMVLPRRDALHVLLHEKADPRDIVQAYLQACILRRRLRSTSSPLPDPDEQTAELRLELQESLAAAERLTTVFMSALEAHGWTIAKVVVEAQRRRARW</sequence>
<protein>
    <submittedName>
        <fullName evidence="5">Uncharacterized protein</fullName>
    </submittedName>
</protein>
<comment type="similarity">
    <text evidence="1">Belongs to the RUS1 family.</text>
</comment>
<evidence type="ECO:0000256" key="2">
    <source>
        <dbReference type="SAM" id="MobiDB-lite"/>
    </source>
</evidence>
<organism evidence="5 6">
    <name type="scientific">Gonium pectorale</name>
    <name type="common">Green alga</name>
    <dbReference type="NCBI Taxonomy" id="33097"/>
    <lineage>
        <taxon>Eukaryota</taxon>
        <taxon>Viridiplantae</taxon>
        <taxon>Chlorophyta</taxon>
        <taxon>core chlorophytes</taxon>
        <taxon>Chlorophyceae</taxon>
        <taxon>CS clade</taxon>
        <taxon>Chlamydomonadales</taxon>
        <taxon>Volvocaceae</taxon>
        <taxon>Gonium</taxon>
    </lineage>
</organism>
<reference evidence="6" key="1">
    <citation type="journal article" date="2016" name="Nat. Commun.">
        <title>The Gonium pectorale genome demonstrates co-option of cell cycle regulation during the evolution of multicellularity.</title>
        <authorList>
            <person name="Hanschen E.R."/>
            <person name="Marriage T.N."/>
            <person name="Ferris P.J."/>
            <person name="Hamaji T."/>
            <person name="Toyoda A."/>
            <person name="Fujiyama A."/>
            <person name="Neme R."/>
            <person name="Noguchi H."/>
            <person name="Minakuchi Y."/>
            <person name="Suzuki M."/>
            <person name="Kawai-Toyooka H."/>
            <person name="Smith D.R."/>
            <person name="Sparks H."/>
            <person name="Anderson J."/>
            <person name="Bakaric R."/>
            <person name="Luria V."/>
            <person name="Karger A."/>
            <person name="Kirschner M.W."/>
            <person name="Durand P.M."/>
            <person name="Michod R.E."/>
            <person name="Nozaki H."/>
            <person name="Olson B.J."/>
        </authorList>
    </citation>
    <scope>NUCLEOTIDE SEQUENCE [LARGE SCALE GENOMIC DNA]</scope>
    <source>
        <strain evidence="6">NIES-2863</strain>
    </source>
</reference>
<gene>
    <name evidence="5" type="ORF">GPECTOR_40g558</name>
</gene>
<dbReference type="InterPro" id="IPR054549">
    <property type="entry name" value="UVB_sens_RUS_dom"/>
</dbReference>
<feature type="region of interest" description="Disordered" evidence="2">
    <location>
        <begin position="141"/>
        <end position="171"/>
    </location>
</feature>
<comment type="caution">
    <text evidence="5">The sequence shown here is derived from an EMBL/GenBank/DDBJ whole genome shotgun (WGS) entry which is preliminary data.</text>
</comment>
<dbReference type="AlphaFoldDB" id="A0A150GAG6"/>
<dbReference type="Proteomes" id="UP000075714">
    <property type="component" value="Unassembled WGS sequence"/>
</dbReference>
<evidence type="ECO:0000313" key="5">
    <source>
        <dbReference type="EMBL" id="KXZ46824.1"/>
    </source>
</evidence>
<proteinExistence type="inferred from homology"/>
<evidence type="ECO:0000259" key="3">
    <source>
        <dbReference type="Pfam" id="PF04884"/>
    </source>
</evidence>
<evidence type="ECO:0000313" key="6">
    <source>
        <dbReference type="Proteomes" id="UP000075714"/>
    </source>
</evidence>
<dbReference type="InterPro" id="IPR006968">
    <property type="entry name" value="RUS_fam"/>
</dbReference>
<dbReference type="Pfam" id="PF04884">
    <property type="entry name" value="UVB_sens_prot"/>
    <property type="match status" value="1"/>
</dbReference>
<dbReference type="PANTHER" id="PTHR12770">
    <property type="entry name" value="RUS1 FAMILY PROTEIN C16ORF58"/>
    <property type="match status" value="1"/>
</dbReference>
<name>A0A150GAG6_GONPE</name>
<feature type="domain" description="Protein root UVB sensitive/RUS" evidence="3">
    <location>
        <begin position="3"/>
        <end position="131"/>
    </location>
</feature>
<dbReference type="InterPro" id="IPR055412">
    <property type="entry name" value="UVB_sens_C"/>
</dbReference>
<dbReference type="OrthoDB" id="364779at2759"/>
<evidence type="ECO:0000256" key="1">
    <source>
        <dbReference type="ARBA" id="ARBA00007558"/>
    </source>
</evidence>
<dbReference type="PANTHER" id="PTHR12770:SF22">
    <property type="entry name" value="PROTEIN ROOT UVB SENSITIVE 1, CHLOROPLASTIC"/>
    <property type="match status" value="1"/>
</dbReference>
<dbReference type="EMBL" id="LSYV01000041">
    <property type="protein sequence ID" value="KXZ46824.1"/>
    <property type="molecule type" value="Genomic_DNA"/>
</dbReference>
<feature type="domain" description="Root UVB sensitive protein C-terminal" evidence="4">
    <location>
        <begin position="236"/>
        <end position="388"/>
    </location>
</feature>
<keyword evidence="6" id="KW-1185">Reference proteome</keyword>
<evidence type="ECO:0000259" key="4">
    <source>
        <dbReference type="Pfam" id="PF24160"/>
    </source>
</evidence>
<dbReference type="Pfam" id="PF24160">
    <property type="entry name" value="UVB_sens_C"/>
    <property type="match status" value="1"/>
</dbReference>